<dbReference type="FunFam" id="2.40.10.230:FF:000001">
    <property type="entry name" value="H/ACA ribonucleoprotein complex subunit"/>
    <property type="match status" value="1"/>
</dbReference>
<gene>
    <name evidence="10" type="ORF">M5D96_010379</name>
</gene>
<comment type="subcellular location">
    <subcellularLocation>
        <location evidence="1 8">Nucleus</location>
        <location evidence="1 8">Nucleolus</location>
    </subcellularLocation>
</comment>
<dbReference type="PANTHER" id="PTHR23237:SF6">
    <property type="entry name" value="H_ACA RIBONUCLEOPROTEIN COMPLEX SUBUNIT 1"/>
    <property type="match status" value="1"/>
</dbReference>
<dbReference type="InterPro" id="IPR009000">
    <property type="entry name" value="Transl_B-barrel_sf"/>
</dbReference>
<keyword evidence="2 8" id="KW-0690">Ribosome biogenesis</keyword>
<dbReference type="Pfam" id="PF04410">
    <property type="entry name" value="Gar1"/>
    <property type="match status" value="1"/>
</dbReference>
<dbReference type="GO" id="GO:0034513">
    <property type="term" value="F:box H/ACA snoRNA binding"/>
    <property type="evidence" value="ECO:0007669"/>
    <property type="project" value="TreeGrafter"/>
</dbReference>
<evidence type="ECO:0000256" key="7">
    <source>
        <dbReference type="ARBA" id="ARBA00038293"/>
    </source>
</evidence>
<evidence type="ECO:0000313" key="11">
    <source>
        <dbReference type="Proteomes" id="UP001059596"/>
    </source>
</evidence>
<evidence type="ECO:0000256" key="2">
    <source>
        <dbReference type="ARBA" id="ARBA00022517"/>
    </source>
</evidence>
<comment type="similarity">
    <text evidence="7 8">Belongs to the GAR1 family.</text>
</comment>
<feature type="region of interest" description="Disordered" evidence="9">
    <location>
        <begin position="1"/>
        <end position="57"/>
    </location>
</feature>
<dbReference type="PANTHER" id="PTHR23237">
    <property type="entry name" value="NUCLEOLAR PROTEIN FAMILY A MEMBER 1 SNORNP PROTEIN GAR1"/>
    <property type="match status" value="1"/>
</dbReference>
<dbReference type="GO" id="GO:0000454">
    <property type="term" value="P:snoRNA guided rRNA pseudouridine synthesis"/>
    <property type="evidence" value="ECO:0007669"/>
    <property type="project" value="TreeGrafter"/>
</dbReference>
<protein>
    <recommendedName>
        <fullName evidence="8">H/ACA ribonucleoprotein complex subunit</fullName>
    </recommendedName>
</protein>
<keyword evidence="5 8" id="KW-0539">Nucleus</keyword>
<keyword evidence="3 8" id="KW-0698">rRNA processing</keyword>
<dbReference type="SUPFAM" id="SSF50447">
    <property type="entry name" value="Translation proteins"/>
    <property type="match status" value="1"/>
</dbReference>
<keyword evidence="11" id="KW-1185">Reference proteome</keyword>
<keyword evidence="4 8" id="KW-0694">RNA-binding</keyword>
<dbReference type="AlphaFoldDB" id="A0A9P9YHJ4"/>
<feature type="compositionally biased region" description="Gly residues" evidence="9">
    <location>
        <begin position="1"/>
        <end position="52"/>
    </location>
</feature>
<evidence type="ECO:0000256" key="6">
    <source>
        <dbReference type="ARBA" id="ARBA00023274"/>
    </source>
</evidence>
<evidence type="ECO:0000256" key="8">
    <source>
        <dbReference type="RuleBase" id="RU364004"/>
    </source>
</evidence>
<dbReference type="Proteomes" id="UP001059596">
    <property type="component" value="Unassembled WGS sequence"/>
</dbReference>
<name>A0A9P9YHJ4_9MUSC</name>
<organism evidence="10 11">
    <name type="scientific">Drosophila gunungcola</name>
    <name type="common">fruit fly</name>
    <dbReference type="NCBI Taxonomy" id="103775"/>
    <lineage>
        <taxon>Eukaryota</taxon>
        <taxon>Metazoa</taxon>
        <taxon>Ecdysozoa</taxon>
        <taxon>Arthropoda</taxon>
        <taxon>Hexapoda</taxon>
        <taxon>Insecta</taxon>
        <taxon>Pterygota</taxon>
        <taxon>Neoptera</taxon>
        <taxon>Endopterygota</taxon>
        <taxon>Diptera</taxon>
        <taxon>Brachycera</taxon>
        <taxon>Muscomorpha</taxon>
        <taxon>Ephydroidea</taxon>
        <taxon>Drosophilidae</taxon>
        <taxon>Drosophila</taxon>
        <taxon>Sophophora</taxon>
    </lineage>
</organism>
<comment type="caution">
    <text evidence="10">The sequence shown here is derived from an EMBL/GenBank/DDBJ whole genome shotgun (WGS) entry which is preliminary data.</text>
</comment>
<accession>A0A9P9YHJ4</accession>
<sequence>MGFGRPRGGGGGGGRGFRGGGGGGGGGGGFRSNGGGGGGFSRGGGGRGGGRGAFDNGPPERVIPLGSYVYSCQNDLVCKVGIQDVPYFNAPIFLENKEQVGKIDEIFGTVRDYSVSIKLSDNVYANSFKPNQTFYYQSQDFYPNLHSRKEQRKHSQITAVEAAVDLETEEVPAEEVVEVEADSAAVDEVVADSEEDLVEVAAAEAEDSAEEEEVVVAVVVVVDGSFQYWTHIQTFKELYNTLFVHVQIVYKERLVWVLFTDQSIENCTSNASKIKNLKLYDHI</sequence>
<keyword evidence="6 8" id="KW-0687">Ribonucleoprotein</keyword>
<evidence type="ECO:0000256" key="1">
    <source>
        <dbReference type="ARBA" id="ARBA00004604"/>
    </source>
</evidence>
<evidence type="ECO:0000313" key="10">
    <source>
        <dbReference type="EMBL" id="KAI8037062.1"/>
    </source>
</evidence>
<evidence type="ECO:0000256" key="9">
    <source>
        <dbReference type="SAM" id="MobiDB-lite"/>
    </source>
</evidence>
<proteinExistence type="inferred from homology"/>
<dbReference type="InterPro" id="IPR007504">
    <property type="entry name" value="H/ACA_rnp_Gar1/Naf1"/>
</dbReference>
<comment type="function">
    <text evidence="8">Required for ribosome biogenesis. Part of a complex which catalyzes pseudouridylation of rRNA. This involves the isomerization of uridine such that the ribose is subsequently attached to C5, instead of the normal N1. Pseudouridine ("psi") residues may serve to stabilize the conformation of rRNAs.</text>
</comment>
<evidence type="ECO:0000256" key="3">
    <source>
        <dbReference type="ARBA" id="ARBA00022552"/>
    </source>
</evidence>
<comment type="subunit">
    <text evidence="8">Component of the small nucleolar ribonucleoprotein particles containing H/ACA-type snoRNAs (H/ACA snoRNPs).</text>
</comment>
<evidence type="ECO:0000256" key="4">
    <source>
        <dbReference type="ARBA" id="ARBA00022884"/>
    </source>
</evidence>
<reference evidence="10" key="1">
    <citation type="journal article" date="2023" name="Genome Biol. Evol.">
        <title>Long-read-based Genome Assembly of Drosophila gunungcola Reveals Fewer Chemosensory Genes in Flower-breeding Species.</title>
        <authorList>
            <person name="Negi A."/>
            <person name="Liao B.Y."/>
            <person name="Yeh S.D."/>
        </authorList>
    </citation>
    <scope>NUCLEOTIDE SEQUENCE</scope>
    <source>
        <strain evidence="10">Sukarami</strain>
    </source>
</reference>
<dbReference type="InterPro" id="IPR038664">
    <property type="entry name" value="Gar1/Naf1_Cbf5-bd_sf"/>
</dbReference>
<dbReference type="GO" id="GO:0031429">
    <property type="term" value="C:box H/ACA snoRNP complex"/>
    <property type="evidence" value="ECO:0007669"/>
    <property type="project" value="TreeGrafter"/>
</dbReference>
<evidence type="ECO:0000256" key="5">
    <source>
        <dbReference type="ARBA" id="ARBA00023242"/>
    </source>
</evidence>
<dbReference type="Gene3D" id="2.40.10.230">
    <property type="entry name" value="Probable tRNA pseudouridine synthase domain"/>
    <property type="match status" value="1"/>
</dbReference>
<dbReference type="EMBL" id="JAMKOV010000014">
    <property type="protein sequence ID" value="KAI8037062.1"/>
    <property type="molecule type" value="Genomic_DNA"/>
</dbReference>